<evidence type="ECO:0000313" key="2">
    <source>
        <dbReference type="EMBL" id="KAJ7784260.1"/>
    </source>
</evidence>
<feature type="domain" description="Novel STAND NTPase 1" evidence="1">
    <location>
        <begin position="6"/>
        <end position="145"/>
    </location>
</feature>
<dbReference type="Pfam" id="PF20703">
    <property type="entry name" value="nSTAND1"/>
    <property type="match status" value="1"/>
</dbReference>
<dbReference type="InterPro" id="IPR049052">
    <property type="entry name" value="nSTAND1"/>
</dbReference>
<comment type="caution">
    <text evidence="2">The sequence shown here is derived from an EMBL/GenBank/DDBJ whole genome shotgun (WGS) entry which is preliminary data.</text>
</comment>
<dbReference type="PANTHER" id="PTHR47691">
    <property type="entry name" value="REGULATOR-RELATED"/>
    <property type="match status" value="1"/>
</dbReference>
<evidence type="ECO:0000313" key="3">
    <source>
        <dbReference type="Proteomes" id="UP001215598"/>
    </source>
</evidence>
<feature type="non-terminal residue" evidence="2">
    <location>
        <position position="336"/>
    </location>
</feature>
<dbReference type="PANTHER" id="PTHR47691:SF3">
    <property type="entry name" value="HTH-TYPE TRANSCRIPTIONAL REGULATOR RV0890C-RELATED"/>
    <property type="match status" value="1"/>
</dbReference>
<organism evidence="2 3">
    <name type="scientific">Mycena metata</name>
    <dbReference type="NCBI Taxonomy" id="1033252"/>
    <lineage>
        <taxon>Eukaryota</taxon>
        <taxon>Fungi</taxon>
        <taxon>Dikarya</taxon>
        <taxon>Basidiomycota</taxon>
        <taxon>Agaricomycotina</taxon>
        <taxon>Agaricomycetes</taxon>
        <taxon>Agaricomycetidae</taxon>
        <taxon>Agaricales</taxon>
        <taxon>Marasmiineae</taxon>
        <taxon>Mycenaceae</taxon>
        <taxon>Mycena</taxon>
    </lineage>
</organism>
<reference evidence="2" key="1">
    <citation type="submission" date="2023-03" db="EMBL/GenBank/DDBJ databases">
        <title>Massive genome expansion in bonnet fungi (Mycena s.s.) driven by repeated elements and novel gene families across ecological guilds.</title>
        <authorList>
            <consortium name="Lawrence Berkeley National Laboratory"/>
            <person name="Harder C.B."/>
            <person name="Miyauchi S."/>
            <person name="Viragh M."/>
            <person name="Kuo A."/>
            <person name="Thoen E."/>
            <person name="Andreopoulos B."/>
            <person name="Lu D."/>
            <person name="Skrede I."/>
            <person name="Drula E."/>
            <person name="Henrissat B."/>
            <person name="Morin E."/>
            <person name="Kohler A."/>
            <person name="Barry K."/>
            <person name="LaButti K."/>
            <person name="Morin E."/>
            <person name="Salamov A."/>
            <person name="Lipzen A."/>
            <person name="Mereny Z."/>
            <person name="Hegedus B."/>
            <person name="Baldrian P."/>
            <person name="Stursova M."/>
            <person name="Weitz H."/>
            <person name="Taylor A."/>
            <person name="Grigoriev I.V."/>
            <person name="Nagy L.G."/>
            <person name="Martin F."/>
            <person name="Kauserud H."/>
        </authorList>
    </citation>
    <scope>NUCLEOTIDE SEQUENCE</scope>
    <source>
        <strain evidence="2">CBHHK182m</strain>
    </source>
</reference>
<accession>A0AAD7P1U8</accession>
<gene>
    <name evidence="2" type="ORF">B0H16DRAFT_1783214</name>
</gene>
<keyword evidence="2" id="KW-0378">Hydrolase</keyword>
<dbReference type="EMBL" id="JARKIB010000002">
    <property type="protein sequence ID" value="KAJ7784260.1"/>
    <property type="molecule type" value="Genomic_DNA"/>
</dbReference>
<keyword evidence="3" id="KW-1185">Reference proteome</keyword>
<dbReference type="Gene3D" id="3.40.50.300">
    <property type="entry name" value="P-loop containing nucleotide triphosphate hydrolases"/>
    <property type="match status" value="1"/>
</dbReference>
<dbReference type="SUPFAM" id="SSF52540">
    <property type="entry name" value="P-loop containing nucleoside triphosphate hydrolases"/>
    <property type="match status" value="1"/>
</dbReference>
<dbReference type="InterPro" id="IPR027417">
    <property type="entry name" value="P-loop_NTPase"/>
</dbReference>
<dbReference type="PRINTS" id="PR00364">
    <property type="entry name" value="DISEASERSIST"/>
</dbReference>
<dbReference type="GO" id="GO:0016787">
    <property type="term" value="F:hydrolase activity"/>
    <property type="evidence" value="ECO:0007669"/>
    <property type="project" value="UniProtKB-KW"/>
</dbReference>
<proteinExistence type="predicted"/>
<evidence type="ECO:0000259" key="1">
    <source>
        <dbReference type="Pfam" id="PF20703"/>
    </source>
</evidence>
<sequence length="336" mass="37144">MLPSKPKIFHGRESELDKLLKTLEQESPRIAILGAGGIGKTSLARAVLHHENTSARFHHRFFISAESAVTSTELAGLVGLHIGLEPAADSTKPVVNYFARQPRSLLILDNLETPWEPLQARRGVEEFLSLLADITNLALVITMRGSERPGQVPWSHPFLQPLQPLSDVAARQIFVDITDDVRDSEELNKLLRFTDNLPLAVDLVAHLVDYEGLLSVLTRWETERTSLLAAGYNRESNLDISIATSISGPRLTPEAKQLLGLLSILPDGLSDVELVQANLPIPDIRSCKSILLATSLAYSNTKGRLCSLTPIREYMQKFSPPSSFLTKPLCNYFHSL</sequence>
<name>A0AAD7P1U8_9AGAR</name>
<dbReference type="AlphaFoldDB" id="A0AAD7P1U8"/>
<protein>
    <submittedName>
        <fullName evidence="2">P-loop containing nucleoside triphosphate hydrolase protein</fullName>
    </submittedName>
</protein>
<dbReference type="Proteomes" id="UP001215598">
    <property type="component" value="Unassembled WGS sequence"/>
</dbReference>